<dbReference type="InterPro" id="IPR010022">
    <property type="entry name" value="XkdX"/>
</dbReference>
<gene>
    <name evidence="1" type="ORF">ACFPXP_00675</name>
</gene>
<comment type="caution">
    <text evidence="1">The sequence shown here is derived from an EMBL/GenBank/DDBJ whole genome shotgun (WGS) entry which is preliminary data.</text>
</comment>
<dbReference type="Pfam" id="PF09693">
    <property type="entry name" value="Phage_XkdX"/>
    <property type="match status" value="1"/>
</dbReference>
<dbReference type="NCBIfam" id="TIGR01669">
    <property type="entry name" value="phage_XkdX"/>
    <property type="match status" value="1"/>
</dbReference>
<protein>
    <submittedName>
        <fullName evidence="1">XkdX family protein</fullName>
    </submittedName>
</protein>
<organism evidence="1 2">
    <name type="scientific">Marinicrinis lubricantis</name>
    <dbReference type="NCBI Taxonomy" id="2086470"/>
    <lineage>
        <taxon>Bacteria</taxon>
        <taxon>Bacillati</taxon>
        <taxon>Bacillota</taxon>
        <taxon>Bacilli</taxon>
        <taxon>Bacillales</taxon>
        <taxon>Paenibacillaceae</taxon>
    </lineage>
</organism>
<proteinExistence type="predicted"/>
<reference evidence="2" key="1">
    <citation type="journal article" date="2019" name="Int. J. Syst. Evol. Microbiol.">
        <title>The Global Catalogue of Microorganisms (GCM) 10K type strain sequencing project: providing services to taxonomists for standard genome sequencing and annotation.</title>
        <authorList>
            <consortium name="The Broad Institute Genomics Platform"/>
            <consortium name="The Broad Institute Genome Sequencing Center for Infectious Disease"/>
            <person name="Wu L."/>
            <person name="Ma J."/>
        </authorList>
    </citation>
    <scope>NUCLEOTIDE SEQUENCE [LARGE SCALE GENOMIC DNA]</scope>
    <source>
        <strain evidence="2">CCM 8749</strain>
    </source>
</reference>
<dbReference type="EMBL" id="JBHSQV010000002">
    <property type="protein sequence ID" value="MFC5985022.1"/>
    <property type="molecule type" value="Genomic_DNA"/>
</dbReference>
<sequence>MNWFALIQRYYILGCYTIEHVKTYCDIGKITKDEYETITGEPYPIEAV</sequence>
<name>A0ABW1IIR3_9BACL</name>
<evidence type="ECO:0000313" key="2">
    <source>
        <dbReference type="Proteomes" id="UP001596250"/>
    </source>
</evidence>
<evidence type="ECO:0000313" key="1">
    <source>
        <dbReference type="EMBL" id="MFC5985022.1"/>
    </source>
</evidence>
<keyword evidence="2" id="KW-1185">Reference proteome</keyword>
<dbReference type="RefSeq" id="WP_379891463.1">
    <property type="nucleotide sequence ID" value="NZ_CBCSCT010000008.1"/>
</dbReference>
<accession>A0ABW1IIR3</accession>
<dbReference type="Proteomes" id="UP001596250">
    <property type="component" value="Unassembled WGS sequence"/>
</dbReference>